<evidence type="ECO:0000256" key="8">
    <source>
        <dbReference type="ARBA" id="ARBA00022771"/>
    </source>
</evidence>
<dbReference type="Pfam" id="PF26031">
    <property type="entry name" value="IREH1"/>
    <property type="match status" value="1"/>
</dbReference>
<dbReference type="Gene3D" id="1.10.510.10">
    <property type="entry name" value="Transferase(Phosphotransferase) domain 1"/>
    <property type="match status" value="1"/>
</dbReference>
<proteinExistence type="inferred from homology"/>
<name>A0A833QWP0_9POAL</name>
<evidence type="ECO:0000256" key="14">
    <source>
        <dbReference type="SAM" id="MobiDB-lite"/>
    </source>
</evidence>
<evidence type="ECO:0000256" key="6">
    <source>
        <dbReference type="ARBA" id="ARBA00022723"/>
    </source>
</evidence>
<keyword evidence="7" id="KW-0547">Nucleotide-binding</keyword>
<comment type="caution">
    <text evidence="16">The sequence shown here is derived from an EMBL/GenBank/DDBJ whole genome shotgun (WGS) entry which is preliminary data.</text>
</comment>
<keyword evidence="10" id="KW-0862">Zinc</keyword>
<dbReference type="InterPro" id="IPR011009">
    <property type="entry name" value="Kinase-like_dom_sf"/>
</dbReference>
<keyword evidence="5" id="KW-0808">Transferase</keyword>
<accession>A0A833QWP0</accession>
<dbReference type="InterPro" id="IPR008271">
    <property type="entry name" value="Ser/Thr_kinase_AS"/>
</dbReference>
<keyword evidence="6" id="KW-0479">Metal-binding</keyword>
<evidence type="ECO:0000259" key="15">
    <source>
        <dbReference type="PROSITE" id="PS50011"/>
    </source>
</evidence>
<gene>
    <name evidence="16" type="ORF">FCM35_KLT04398</name>
</gene>
<dbReference type="InterPro" id="IPR050236">
    <property type="entry name" value="Ser_Thr_kinase_AGC"/>
</dbReference>
<dbReference type="SMART" id="SM00220">
    <property type="entry name" value="S_TKc"/>
    <property type="match status" value="1"/>
</dbReference>
<dbReference type="GO" id="GO:0007010">
    <property type="term" value="P:cytoskeleton organization"/>
    <property type="evidence" value="ECO:0007669"/>
    <property type="project" value="UniProtKB-ARBA"/>
</dbReference>
<keyword evidence="17" id="KW-1185">Reference proteome</keyword>
<dbReference type="GO" id="GO:0004674">
    <property type="term" value="F:protein serine/threonine kinase activity"/>
    <property type="evidence" value="ECO:0007669"/>
    <property type="project" value="UniProtKB-KW"/>
</dbReference>
<feature type="region of interest" description="Disordered" evidence="14">
    <location>
        <begin position="1"/>
        <end position="47"/>
    </location>
</feature>
<evidence type="ECO:0000256" key="11">
    <source>
        <dbReference type="ARBA" id="ARBA00022840"/>
    </source>
</evidence>
<feature type="compositionally biased region" description="Low complexity" evidence="14">
    <location>
        <begin position="951"/>
        <end position="972"/>
    </location>
</feature>
<reference evidence="16" key="1">
    <citation type="submission" date="2020-01" db="EMBL/GenBank/DDBJ databases">
        <title>Genome sequence of Kobresia littledalei, the first chromosome-level genome in the family Cyperaceae.</title>
        <authorList>
            <person name="Qu G."/>
        </authorList>
    </citation>
    <scope>NUCLEOTIDE SEQUENCE</scope>
    <source>
        <strain evidence="16">C.B.Clarke</strain>
        <tissue evidence="16">Leaf</tissue>
    </source>
</reference>
<dbReference type="PANTHER" id="PTHR24356:SF354">
    <property type="entry name" value="SERINE_THREONINE PROTEIN KINASE IRE4-RELATED"/>
    <property type="match status" value="1"/>
</dbReference>
<dbReference type="InterPro" id="IPR058783">
    <property type="entry name" value="IREH1/IRE-like_N"/>
</dbReference>
<evidence type="ECO:0000256" key="4">
    <source>
        <dbReference type="ARBA" id="ARBA00022553"/>
    </source>
</evidence>
<dbReference type="PANTHER" id="PTHR24356">
    <property type="entry name" value="SERINE/THREONINE-PROTEIN KINASE"/>
    <property type="match status" value="1"/>
</dbReference>
<dbReference type="GO" id="GO:0005524">
    <property type="term" value="F:ATP binding"/>
    <property type="evidence" value="ECO:0007669"/>
    <property type="project" value="UniProtKB-KW"/>
</dbReference>
<dbReference type="CDD" id="cd05579">
    <property type="entry name" value="STKc_MAST_like"/>
    <property type="match status" value="1"/>
</dbReference>
<keyword evidence="9 16" id="KW-0418">Kinase</keyword>
<dbReference type="Proteomes" id="UP000623129">
    <property type="component" value="Unassembled WGS sequence"/>
</dbReference>
<evidence type="ECO:0000256" key="10">
    <source>
        <dbReference type="ARBA" id="ARBA00022833"/>
    </source>
</evidence>
<dbReference type="FunFam" id="3.30.200.20:FF:000147">
    <property type="entry name" value="probable serine/threonine protein kinase IREH1"/>
    <property type="match status" value="1"/>
</dbReference>
<dbReference type="OrthoDB" id="162894at2759"/>
<keyword evidence="8" id="KW-0863">Zinc-finger</keyword>
<protein>
    <recommendedName>
        <fullName evidence="2">non-specific serine/threonine protein kinase</fullName>
        <ecNumber evidence="2">2.7.11.1</ecNumber>
    </recommendedName>
</protein>
<dbReference type="EMBL" id="SWLB01000013">
    <property type="protein sequence ID" value="KAF3331044.1"/>
    <property type="molecule type" value="Genomic_DNA"/>
</dbReference>
<dbReference type="AlphaFoldDB" id="A0A833QWP0"/>
<dbReference type="Pfam" id="PF00069">
    <property type="entry name" value="Pkinase"/>
    <property type="match status" value="1"/>
</dbReference>
<dbReference type="PROSITE" id="PS00108">
    <property type="entry name" value="PROTEIN_KINASE_ST"/>
    <property type="match status" value="1"/>
</dbReference>
<evidence type="ECO:0000256" key="9">
    <source>
        <dbReference type="ARBA" id="ARBA00022777"/>
    </source>
</evidence>
<evidence type="ECO:0000256" key="13">
    <source>
        <dbReference type="ARBA" id="ARBA00048679"/>
    </source>
</evidence>
<sequence>MEGRERVGIPSWLNPIRTRPDTPGSDEQSSSGGDDSPATPNWTPGNWDYGFPRGRKIANWFSSYFSPKSGDKPNHCFLSISEANRLAIKHQSDCTILHKKGFKGKQPSSGSHNQIPYMPSPLKSFSCELGSKIGIQRQSSLRSRSFGDLTVLLASFQTKFDDAKEMVNLDLEKFAKDLKDAMDNGFLSEAQSTAQELLNLSRECVEMIPCEFRERCEKIVCDLVERKHQSGSSPLEKFKTRLLFVLTHCTRLLHYGEENWKVDGEPFEKFKKCLESVPSYEMKWVPSPDVEASVCSTDSLATEEESKSISNASQKDQRLLQDLLIDSPQNLIKEQNVLLDEWAQHTVMCRICEESVPTSHLESHSYVCAYANECDLEGLTIDERLHKIADMLEQIVESCSQSFDQLSGQSVDSLVKLGHESPQMQEWHNKGTEGMFEDIHELDTARIDELHLGASNSVKSLLAMKLCGGDSNAGSSNGSVTSASSNNTPRSSHFDLFWIEQNNPSEQEDINQVNRLAIITRSVANLDCASKAASETLLACLRELLDILQQNQIKALVIDTFGCRIKNLLKKKYLRVTRASGKRCYKRPVQSEEIKGEVYPSLRSSSEYNNIHVLHPLESERVSIDDFEKIKQISRGAFGKVFLARKRTTGDLFAIKVLKKLHMIRKNDVERILAERDILITVRNTFVVRFFYSFTCRENLYLVMEYLNGGDLYSLLRTVGCLDEKNTRIYVAELVLALEYLHSLRIIHRDLKPDNILIAGNGHIKLTDFGLSKIGLIASSINMSESKTETPRSENYRTKKRRRCYAVGTPDYLAPEILLGTEHDYSADWWSVGIILFELLTGIPPFTARSPEMIFDNILNRRIPWPAVPNDMSYEAKDLIDRLLTPDQDLRLGANGASEVKAHQFFNEVNWDNLALEKAAFVPCPETVDDTSYFLSRHPQSSSENLNLTLKEENSNSSSNHATATSTSASSNPNLDKDDHYEEEDIDSGSYVDISSINFSFKNLAQLASMNYDVLRQSSKVSRSSSAD</sequence>
<dbReference type="SUPFAM" id="SSF56112">
    <property type="entry name" value="Protein kinase-like (PK-like)"/>
    <property type="match status" value="1"/>
</dbReference>
<evidence type="ECO:0000313" key="17">
    <source>
        <dbReference type="Proteomes" id="UP000623129"/>
    </source>
</evidence>
<dbReference type="Gene3D" id="3.30.200.20">
    <property type="entry name" value="Phosphorylase Kinase, domain 1"/>
    <property type="match status" value="1"/>
</dbReference>
<evidence type="ECO:0000256" key="7">
    <source>
        <dbReference type="ARBA" id="ARBA00022741"/>
    </source>
</evidence>
<keyword evidence="11" id="KW-0067">ATP-binding</keyword>
<dbReference type="InterPro" id="IPR000719">
    <property type="entry name" value="Prot_kinase_dom"/>
</dbReference>
<comment type="catalytic activity">
    <reaction evidence="12">
        <text>L-threonyl-[protein] + ATP = O-phospho-L-threonyl-[protein] + ADP + H(+)</text>
        <dbReference type="Rhea" id="RHEA:46608"/>
        <dbReference type="Rhea" id="RHEA-COMP:11060"/>
        <dbReference type="Rhea" id="RHEA-COMP:11605"/>
        <dbReference type="ChEBI" id="CHEBI:15378"/>
        <dbReference type="ChEBI" id="CHEBI:30013"/>
        <dbReference type="ChEBI" id="CHEBI:30616"/>
        <dbReference type="ChEBI" id="CHEBI:61977"/>
        <dbReference type="ChEBI" id="CHEBI:456216"/>
        <dbReference type="EC" id="2.7.11.1"/>
    </reaction>
</comment>
<keyword evidence="4" id="KW-0597">Phosphoprotein</keyword>
<dbReference type="EC" id="2.7.11.1" evidence="2"/>
<evidence type="ECO:0000256" key="2">
    <source>
        <dbReference type="ARBA" id="ARBA00012513"/>
    </source>
</evidence>
<feature type="compositionally biased region" description="Low complexity" evidence="14">
    <location>
        <begin position="25"/>
        <end position="36"/>
    </location>
</feature>
<evidence type="ECO:0000256" key="12">
    <source>
        <dbReference type="ARBA" id="ARBA00047899"/>
    </source>
</evidence>
<evidence type="ECO:0000313" key="16">
    <source>
        <dbReference type="EMBL" id="KAF3331044.1"/>
    </source>
</evidence>
<evidence type="ECO:0000256" key="3">
    <source>
        <dbReference type="ARBA" id="ARBA00022527"/>
    </source>
</evidence>
<evidence type="ECO:0000256" key="1">
    <source>
        <dbReference type="ARBA" id="ARBA00009903"/>
    </source>
</evidence>
<organism evidence="16 17">
    <name type="scientific">Carex littledalei</name>
    <dbReference type="NCBI Taxonomy" id="544730"/>
    <lineage>
        <taxon>Eukaryota</taxon>
        <taxon>Viridiplantae</taxon>
        <taxon>Streptophyta</taxon>
        <taxon>Embryophyta</taxon>
        <taxon>Tracheophyta</taxon>
        <taxon>Spermatophyta</taxon>
        <taxon>Magnoliopsida</taxon>
        <taxon>Liliopsida</taxon>
        <taxon>Poales</taxon>
        <taxon>Cyperaceae</taxon>
        <taxon>Cyperoideae</taxon>
        <taxon>Cariceae</taxon>
        <taxon>Carex</taxon>
        <taxon>Carex subgen. Euthyceras</taxon>
    </lineage>
</organism>
<dbReference type="GO" id="GO:0035556">
    <property type="term" value="P:intracellular signal transduction"/>
    <property type="evidence" value="ECO:0007669"/>
    <property type="project" value="TreeGrafter"/>
</dbReference>
<dbReference type="GO" id="GO:0008270">
    <property type="term" value="F:zinc ion binding"/>
    <property type="evidence" value="ECO:0007669"/>
    <property type="project" value="UniProtKB-KW"/>
</dbReference>
<dbReference type="PROSITE" id="PS50011">
    <property type="entry name" value="PROTEIN_KINASE_DOM"/>
    <property type="match status" value="1"/>
</dbReference>
<evidence type="ECO:0000256" key="5">
    <source>
        <dbReference type="ARBA" id="ARBA00022679"/>
    </source>
</evidence>
<dbReference type="FunFam" id="1.10.510.10:FF:000024">
    <property type="entry name" value="Probable serine/threonine-protein kinase cot-1"/>
    <property type="match status" value="1"/>
</dbReference>
<comment type="similarity">
    <text evidence="1">Belongs to the protein kinase superfamily. AGC Ser/Thr protein kinase family.</text>
</comment>
<keyword evidence="3 16" id="KW-0723">Serine/threonine-protein kinase</keyword>
<feature type="domain" description="Protein kinase" evidence="15">
    <location>
        <begin position="627"/>
        <end position="906"/>
    </location>
</feature>
<comment type="catalytic activity">
    <reaction evidence="13">
        <text>L-seryl-[protein] + ATP = O-phospho-L-seryl-[protein] + ADP + H(+)</text>
        <dbReference type="Rhea" id="RHEA:17989"/>
        <dbReference type="Rhea" id="RHEA-COMP:9863"/>
        <dbReference type="Rhea" id="RHEA-COMP:11604"/>
        <dbReference type="ChEBI" id="CHEBI:15378"/>
        <dbReference type="ChEBI" id="CHEBI:29999"/>
        <dbReference type="ChEBI" id="CHEBI:30616"/>
        <dbReference type="ChEBI" id="CHEBI:83421"/>
        <dbReference type="ChEBI" id="CHEBI:456216"/>
        <dbReference type="EC" id="2.7.11.1"/>
    </reaction>
</comment>
<feature type="region of interest" description="Disordered" evidence="14">
    <location>
        <begin position="951"/>
        <end position="984"/>
    </location>
</feature>